<dbReference type="OrthoDB" id="2969924at2"/>
<feature type="transmembrane region" description="Helical" evidence="1">
    <location>
        <begin position="22"/>
        <end position="42"/>
    </location>
</feature>
<accession>A0A4U1DC09</accession>
<dbReference type="EMBL" id="SWBM01000001">
    <property type="protein sequence ID" value="TKC20132.1"/>
    <property type="molecule type" value="Genomic_DNA"/>
</dbReference>
<name>A0A4U1DC09_9BACI</name>
<keyword evidence="1" id="KW-1133">Transmembrane helix</keyword>
<evidence type="ECO:0000313" key="3">
    <source>
        <dbReference type="Proteomes" id="UP000307756"/>
    </source>
</evidence>
<dbReference type="AlphaFoldDB" id="A0A4U1DC09"/>
<evidence type="ECO:0000256" key="1">
    <source>
        <dbReference type="SAM" id="Phobius"/>
    </source>
</evidence>
<feature type="transmembrane region" description="Helical" evidence="1">
    <location>
        <begin position="62"/>
        <end position="83"/>
    </location>
</feature>
<keyword evidence="1" id="KW-0812">Transmembrane</keyword>
<gene>
    <name evidence="2" type="ORF">FA727_04865</name>
</gene>
<comment type="caution">
    <text evidence="2">The sequence shown here is derived from an EMBL/GenBank/DDBJ whole genome shotgun (WGS) entry which is preliminary data.</text>
</comment>
<keyword evidence="3" id="KW-1185">Reference proteome</keyword>
<reference evidence="2 3" key="1">
    <citation type="journal article" date="2011" name="J. Microbiol.">
        <title>Bacillus kyonggiensis sp. nov., isolated from soil of a lettuce field.</title>
        <authorList>
            <person name="Dong K."/>
            <person name="Lee S."/>
        </authorList>
    </citation>
    <scope>NUCLEOTIDE SEQUENCE [LARGE SCALE GENOMIC DNA]</scope>
    <source>
        <strain evidence="2 3">NB22</strain>
    </source>
</reference>
<sequence>MVLGIVVVAIILYWLKNKSKSWGYLWTFIHLLIFMAAIFIALDAFRTDYTHPMASEENSLRLGIAGVVWSISMLCFVIAIYFFSKTEKSN</sequence>
<evidence type="ECO:0000313" key="2">
    <source>
        <dbReference type="EMBL" id="TKC20132.1"/>
    </source>
</evidence>
<organism evidence="2 3">
    <name type="scientific">Robertmurraya kyonggiensis</name>
    <dbReference type="NCBI Taxonomy" id="1037680"/>
    <lineage>
        <taxon>Bacteria</taxon>
        <taxon>Bacillati</taxon>
        <taxon>Bacillota</taxon>
        <taxon>Bacilli</taxon>
        <taxon>Bacillales</taxon>
        <taxon>Bacillaceae</taxon>
        <taxon>Robertmurraya</taxon>
    </lineage>
</organism>
<proteinExistence type="predicted"/>
<keyword evidence="1" id="KW-0472">Membrane</keyword>
<dbReference type="Proteomes" id="UP000307756">
    <property type="component" value="Unassembled WGS sequence"/>
</dbReference>
<protein>
    <submittedName>
        <fullName evidence="2">Uncharacterized protein</fullName>
    </submittedName>
</protein>